<dbReference type="Pfam" id="PF12663">
    <property type="entry name" value="DUF3788"/>
    <property type="match status" value="1"/>
</dbReference>
<accession>A0A0A2MUD1</accession>
<sequence>MKSIFTNKLQMPTEAELKSALGGSYDLWETLRQYTLKTGNVATEEWKYSGDKYGWGYRLNDKKRVLLYLLPRDGFFRVAFVFGLKATDAVLATTVSDLIKEELIAAKVYAEGRGIRVEVRDQKKIKDLKCLIDIKIDN</sequence>
<keyword evidence="2" id="KW-1185">Reference proteome</keyword>
<reference evidence="1 2" key="1">
    <citation type="submission" date="2013-09" db="EMBL/GenBank/DDBJ databases">
        <authorList>
            <person name="Zeng Z."/>
            <person name="Chen C."/>
        </authorList>
    </citation>
    <scope>NUCLEOTIDE SEQUENCE [LARGE SCALE GENOMIC DNA]</scope>
    <source>
        <strain evidence="1 2">WB 4.1-42</strain>
    </source>
</reference>
<dbReference type="RefSeq" id="WP_026992456.1">
    <property type="nucleotide sequence ID" value="NZ_JRLY01000001.1"/>
</dbReference>
<organism evidence="1 2">
    <name type="scientific">Flavobacterium subsaxonicum WB 4.1-42 = DSM 21790</name>
    <dbReference type="NCBI Taxonomy" id="1121898"/>
    <lineage>
        <taxon>Bacteria</taxon>
        <taxon>Pseudomonadati</taxon>
        <taxon>Bacteroidota</taxon>
        <taxon>Flavobacteriia</taxon>
        <taxon>Flavobacteriales</taxon>
        <taxon>Flavobacteriaceae</taxon>
        <taxon>Flavobacterium</taxon>
    </lineage>
</organism>
<evidence type="ECO:0008006" key="3">
    <source>
        <dbReference type="Google" id="ProtNLM"/>
    </source>
</evidence>
<gene>
    <name evidence="1" type="ORF">Q766_02945</name>
</gene>
<protein>
    <recommendedName>
        <fullName evidence="3">DUF3788 domain-containing protein</fullName>
    </recommendedName>
</protein>
<evidence type="ECO:0000313" key="2">
    <source>
        <dbReference type="Proteomes" id="UP000030111"/>
    </source>
</evidence>
<dbReference type="Proteomes" id="UP000030111">
    <property type="component" value="Unassembled WGS sequence"/>
</dbReference>
<dbReference type="eggNOG" id="ENOG50315MA">
    <property type="taxonomic scope" value="Bacteria"/>
</dbReference>
<proteinExistence type="predicted"/>
<name>A0A0A2MUD1_9FLAO</name>
<dbReference type="OrthoDB" id="1121290at2"/>
<evidence type="ECO:0000313" key="1">
    <source>
        <dbReference type="EMBL" id="KGO95078.1"/>
    </source>
</evidence>
<dbReference type="InterPro" id="IPR024265">
    <property type="entry name" value="DUF3788"/>
</dbReference>
<dbReference type="STRING" id="1121898.GCA_000422725_01062"/>
<comment type="caution">
    <text evidence="1">The sequence shown here is derived from an EMBL/GenBank/DDBJ whole genome shotgun (WGS) entry which is preliminary data.</text>
</comment>
<dbReference type="EMBL" id="JRLY01000001">
    <property type="protein sequence ID" value="KGO95078.1"/>
    <property type="molecule type" value="Genomic_DNA"/>
</dbReference>
<dbReference type="AlphaFoldDB" id="A0A0A2MUD1"/>